<dbReference type="GO" id="GO:0031966">
    <property type="term" value="C:mitochondrial membrane"/>
    <property type="evidence" value="ECO:0007669"/>
    <property type="project" value="UniProtKB-SubCell"/>
</dbReference>
<dbReference type="SUPFAM" id="SSF103506">
    <property type="entry name" value="Mitochondrial carrier"/>
    <property type="match status" value="1"/>
</dbReference>
<evidence type="ECO:0000256" key="1">
    <source>
        <dbReference type="ARBA" id="ARBA00004225"/>
    </source>
</evidence>
<evidence type="ECO:0000256" key="10">
    <source>
        <dbReference type="RuleBase" id="RU000488"/>
    </source>
</evidence>
<proteinExistence type="inferred from homology"/>
<dbReference type="KEGG" id="cput:CONPUDRAFT_118285"/>
<evidence type="ECO:0000313" key="12">
    <source>
        <dbReference type="Proteomes" id="UP000053558"/>
    </source>
</evidence>
<dbReference type="InterPro" id="IPR050567">
    <property type="entry name" value="Mitochondrial_Carrier"/>
</dbReference>
<gene>
    <name evidence="11" type="ORF">CONPUDRAFT_118285</name>
</gene>
<name>A0A5M3N222_CONPW</name>
<protein>
    <recommendedName>
        <fullName evidence="13">Mitochondrial carrier</fullName>
    </recommendedName>
</protein>
<keyword evidence="4 9" id="KW-0812">Transmembrane</keyword>
<dbReference type="InterPro" id="IPR018108">
    <property type="entry name" value="MCP_transmembrane"/>
</dbReference>
<evidence type="ECO:0000256" key="5">
    <source>
        <dbReference type="ARBA" id="ARBA00022737"/>
    </source>
</evidence>
<keyword evidence="8 9" id="KW-0472">Membrane</keyword>
<comment type="similarity">
    <text evidence="2 10">Belongs to the mitochondrial carrier (TC 2.A.29) family.</text>
</comment>
<dbReference type="EMBL" id="JH711574">
    <property type="protein sequence ID" value="EIW85429.1"/>
    <property type="molecule type" value="Genomic_DNA"/>
</dbReference>
<evidence type="ECO:0000313" key="11">
    <source>
        <dbReference type="EMBL" id="EIW85429.1"/>
    </source>
</evidence>
<dbReference type="Pfam" id="PF00153">
    <property type="entry name" value="Mito_carr"/>
    <property type="match status" value="1"/>
</dbReference>
<keyword evidence="6" id="KW-1133">Transmembrane helix</keyword>
<evidence type="ECO:0008006" key="13">
    <source>
        <dbReference type="Google" id="ProtNLM"/>
    </source>
</evidence>
<dbReference type="Proteomes" id="UP000053558">
    <property type="component" value="Unassembled WGS sequence"/>
</dbReference>
<evidence type="ECO:0000256" key="7">
    <source>
        <dbReference type="ARBA" id="ARBA00023128"/>
    </source>
</evidence>
<evidence type="ECO:0000256" key="4">
    <source>
        <dbReference type="ARBA" id="ARBA00022692"/>
    </source>
</evidence>
<dbReference type="OrthoDB" id="3364892at2759"/>
<comment type="caution">
    <text evidence="11">The sequence shown here is derived from an EMBL/GenBank/DDBJ whole genome shotgun (WGS) entry which is preliminary data.</text>
</comment>
<keyword evidence="5" id="KW-0677">Repeat</keyword>
<dbReference type="RefSeq" id="XP_007764922.1">
    <property type="nucleotide sequence ID" value="XM_007766732.1"/>
</dbReference>
<dbReference type="PANTHER" id="PTHR45624">
    <property type="entry name" value="MITOCHONDRIAL BASIC AMINO ACIDS TRANSPORTER-RELATED"/>
    <property type="match status" value="1"/>
</dbReference>
<dbReference type="GeneID" id="19199380"/>
<dbReference type="OMA" id="SKISGWQ"/>
<evidence type="ECO:0000256" key="3">
    <source>
        <dbReference type="ARBA" id="ARBA00022448"/>
    </source>
</evidence>
<dbReference type="AlphaFoldDB" id="A0A5M3N222"/>
<evidence type="ECO:0000256" key="9">
    <source>
        <dbReference type="PROSITE-ProRule" id="PRU00282"/>
    </source>
</evidence>
<dbReference type="GO" id="GO:0022857">
    <property type="term" value="F:transmembrane transporter activity"/>
    <property type="evidence" value="ECO:0007669"/>
    <property type="project" value="TreeGrafter"/>
</dbReference>
<reference evidence="12" key="1">
    <citation type="journal article" date="2012" name="Science">
        <title>The Paleozoic origin of enzymatic lignin decomposition reconstructed from 31 fungal genomes.</title>
        <authorList>
            <person name="Floudas D."/>
            <person name="Binder M."/>
            <person name="Riley R."/>
            <person name="Barry K."/>
            <person name="Blanchette R.A."/>
            <person name="Henrissat B."/>
            <person name="Martinez A.T."/>
            <person name="Otillar R."/>
            <person name="Spatafora J.W."/>
            <person name="Yadav J.S."/>
            <person name="Aerts A."/>
            <person name="Benoit I."/>
            <person name="Boyd A."/>
            <person name="Carlson A."/>
            <person name="Copeland A."/>
            <person name="Coutinho P.M."/>
            <person name="de Vries R.P."/>
            <person name="Ferreira P."/>
            <person name="Findley K."/>
            <person name="Foster B."/>
            <person name="Gaskell J."/>
            <person name="Glotzer D."/>
            <person name="Gorecki P."/>
            <person name="Heitman J."/>
            <person name="Hesse C."/>
            <person name="Hori C."/>
            <person name="Igarashi K."/>
            <person name="Jurgens J.A."/>
            <person name="Kallen N."/>
            <person name="Kersten P."/>
            <person name="Kohler A."/>
            <person name="Kuees U."/>
            <person name="Kumar T.K.A."/>
            <person name="Kuo A."/>
            <person name="LaButti K."/>
            <person name="Larrondo L.F."/>
            <person name="Lindquist E."/>
            <person name="Ling A."/>
            <person name="Lombard V."/>
            <person name="Lucas S."/>
            <person name="Lundell T."/>
            <person name="Martin R."/>
            <person name="McLaughlin D.J."/>
            <person name="Morgenstern I."/>
            <person name="Morin E."/>
            <person name="Murat C."/>
            <person name="Nagy L.G."/>
            <person name="Nolan M."/>
            <person name="Ohm R.A."/>
            <person name="Patyshakuliyeva A."/>
            <person name="Rokas A."/>
            <person name="Ruiz-Duenas F.J."/>
            <person name="Sabat G."/>
            <person name="Salamov A."/>
            <person name="Samejima M."/>
            <person name="Schmutz J."/>
            <person name="Slot J.C."/>
            <person name="St John F."/>
            <person name="Stenlid J."/>
            <person name="Sun H."/>
            <person name="Sun S."/>
            <person name="Syed K."/>
            <person name="Tsang A."/>
            <person name="Wiebenga A."/>
            <person name="Young D."/>
            <person name="Pisabarro A."/>
            <person name="Eastwood D.C."/>
            <person name="Martin F."/>
            <person name="Cullen D."/>
            <person name="Grigoriev I.V."/>
            <person name="Hibbett D.S."/>
        </authorList>
    </citation>
    <scope>NUCLEOTIDE SEQUENCE [LARGE SCALE GENOMIC DNA]</scope>
    <source>
        <strain evidence="12">RWD-64-598 SS2</strain>
    </source>
</reference>
<dbReference type="InterPro" id="IPR023395">
    <property type="entry name" value="MCP_dom_sf"/>
</dbReference>
<feature type="repeat" description="Solcar" evidence="9">
    <location>
        <begin position="260"/>
        <end position="347"/>
    </location>
</feature>
<evidence type="ECO:0000256" key="6">
    <source>
        <dbReference type="ARBA" id="ARBA00022989"/>
    </source>
</evidence>
<dbReference type="Gene3D" id="1.50.40.10">
    <property type="entry name" value="Mitochondrial carrier domain"/>
    <property type="match status" value="1"/>
</dbReference>
<keyword evidence="3 10" id="KW-0813">Transport</keyword>
<keyword evidence="7" id="KW-0496">Mitochondrion</keyword>
<sequence length="368" mass="40025">MSASLSDNVASQEQQGNSVYAALARTAARSAALYFSRPVRLFRPAKVSGWQSLRGHALKNGQELNPQYITSLLQKQGWAVVPKHFLPPMLANAALGTVLWTSYAEASQLLEDNFDMHPTTVSALSGAVAGGVQSLAAAPVENVRLVIEGGTGRGWSHAWKEVFRNTAARAPIKQEANVKDARDVRAWMRDVKGMAGRGWDGWGWGCAKDMLGFAAFFAIFDVTRRFAQVNKTVAEDVTLVASSFLKEPLESANRHFPRVAHGVTLVGGGVVAGVCYEMLGRPWDAARKAIQVDRTVHPDTPSPLRAVTSKFREEGFAAFFRDVNAATTEIEPRVGVSRWRYNAARTVARVGPWGVGFLVWEAFGPGIS</sequence>
<keyword evidence="12" id="KW-1185">Reference proteome</keyword>
<comment type="subcellular location">
    <subcellularLocation>
        <location evidence="1">Mitochondrion membrane</location>
        <topology evidence="1">Multi-pass membrane protein</topology>
    </subcellularLocation>
</comment>
<dbReference type="PROSITE" id="PS50920">
    <property type="entry name" value="SOLCAR"/>
    <property type="match status" value="1"/>
</dbReference>
<evidence type="ECO:0000256" key="2">
    <source>
        <dbReference type="ARBA" id="ARBA00006375"/>
    </source>
</evidence>
<evidence type="ECO:0000256" key="8">
    <source>
        <dbReference type="ARBA" id="ARBA00023136"/>
    </source>
</evidence>
<organism evidence="11 12">
    <name type="scientific">Coniophora puteana (strain RWD-64-598)</name>
    <name type="common">Brown rot fungus</name>
    <dbReference type="NCBI Taxonomy" id="741705"/>
    <lineage>
        <taxon>Eukaryota</taxon>
        <taxon>Fungi</taxon>
        <taxon>Dikarya</taxon>
        <taxon>Basidiomycota</taxon>
        <taxon>Agaricomycotina</taxon>
        <taxon>Agaricomycetes</taxon>
        <taxon>Agaricomycetidae</taxon>
        <taxon>Boletales</taxon>
        <taxon>Coniophorineae</taxon>
        <taxon>Coniophoraceae</taxon>
        <taxon>Coniophora</taxon>
    </lineage>
</organism>
<accession>A0A5M3N222</accession>